<reference evidence="3 4" key="1">
    <citation type="submission" date="2019-03" db="EMBL/GenBank/DDBJ databases">
        <title>Three New Species of Nocardioides, Nocardioides euryhalodurans sp. nov., Nocardioides seonyuensis sp. nov. and Nocardioides eburneoflavus sp. nov., Iolated from Soil.</title>
        <authorList>
            <person name="Roh S.G."/>
            <person name="Lee C."/>
            <person name="Kim M.-K."/>
            <person name="Kim S.B."/>
        </authorList>
    </citation>
    <scope>NUCLEOTIDE SEQUENCE [LARGE SCALE GENOMIC DNA]</scope>
    <source>
        <strain evidence="3 4">MMS17-SY117</strain>
    </source>
</reference>
<evidence type="ECO:0000313" key="4">
    <source>
        <dbReference type="Proteomes" id="UP000294894"/>
    </source>
</evidence>
<dbReference type="OrthoDB" id="5187969at2"/>
<evidence type="ECO:0000256" key="1">
    <source>
        <dbReference type="SAM" id="MobiDB-lite"/>
    </source>
</evidence>
<keyword evidence="2" id="KW-0732">Signal</keyword>
<feature type="signal peptide" evidence="2">
    <location>
        <begin position="1"/>
        <end position="30"/>
    </location>
</feature>
<sequence length="314" mass="33507">MRLVTHARAYLAALLMVMVGLVAVASPASAHTPVVEGEVVCDTETGLFDVVWTIGNSERDKVMTYTSRLGDGTVEPNPATVTLTESGLQAGSHSLQVDASWPNGVTASDTATVVAEGECAKPEPEKVTVNPSFTDNVCVDNTYTEPGLDAPEVEGTTVRVDGTVAPGETVTVTYTALEGYVIEGQSVFEHTFPTEPASVEDCADRPEQPEPVVDQRSEVREDCVRVERRTWDIVTGYVWDGEQWVLGEPEVRNDTGWVTVRRLTVAERVAKGCIEIEGEEEVPENPAPPTTPTTPTGSQTPGTPAVPTAVDAGI</sequence>
<gene>
    <name evidence="3" type="ORF">EXE57_01600</name>
</gene>
<dbReference type="Proteomes" id="UP000294894">
    <property type="component" value="Chromosome"/>
</dbReference>
<feature type="region of interest" description="Disordered" evidence="1">
    <location>
        <begin position="276"/>
        <end position="314"/>
    </location>
</feature>
<feature type="compositionally biased region" description="Low complexity" evidence="1">
    <location>
        <begin position="293"/>
        <end position="303"/>
    </location>
</feature>
<accession>A0A4P7GHF8</accession>
<evidence type="ECO:0000256" key="2">
    <source>
        <dbReference type="SAM" id="SignalP"/>
    </source>
</evidence>
<dbReference type="AlphaFoldDB" id="A0A4P7GHF8"/>
<keyword evidence="4" id="KW-1185">Reference proteome</keyword>
<protein>
    <submittedName>
        <fullName evidence="3">Uncharacterized protein</fullName>
    </submittedName>
</protein>
<organism evidence="3 4">
    <name type="scientific">Nocardioides euryhalodurans</name>
    <dbReference type="NCBI Taxonomy" id="2518370"/>
    <lineage>
        <taxon>Bacteria</taxon>
        <taxon>Bacillati</taxon>
        <taxon>Actinomycetota</taxon>
        <taxon>Actinomycetes</taxon>
        <taxon>Propionibacteriales</taxon>
        <taxon>Nocardioidaceae</taxon>
        <taxon>Nocardioides</taxon>
    </lineage>
</organism>
<evidence type="ECO:0000313" key="3">
    <source>
        <dbReference type="EMBL" id="QBR91107.1"/>
    </source>
</evidence>
<name>A0A4P7GHF8_9ACTN</name>
<dbReference type="EMBL" id="CP038267">
    <property type="protein sequence ID" value="QBR91107.1"/>
    <property type="molecule type" value="Genomic_DNA"/>
</dbReference>
<proteinExistence type="predicted"/>
<dbReference type="RefSeq" id="WP_135073377.1">
    <property type="nucleotide sequence ID" value="NZ_CP038267.1"/>
</dbReference>
<dbReference type="KEGG" id="noy:EXE57_01600"/>
<feature type="chain" id="PRO_5020837543" evidence="2">
    <location>
        <begin position="31"/>
        <end position="314"/>
    </location>
</feature>